<comment type="catalytic activity">
    <reaction evidence="9">
        <text>L-threonyl-[protein] + ATP = O-phospho-L-threonyl-[protein] + ADP + H(+)</text>
        <dbReference type="Rhea" id="RHEA:46608"/>
        <dbReference type="Rhea" id="RHEA-COMP:11060"/>
        <dbReference type="Rhea" id="RHEA-COMP:11605"/>
        <dbReference type="ChEBI" id="CHEBI:15378"/>
        <dbReference type="ChEBI" id="CHEBI:30013"/>
        <dbReference type="ChEBI" id="CHEBI:30616"/>
        <dbReference type="ChEBI" id="CHEBI:61977"/>
        <dbReference type="ChEBI" id="CHEBI:456216"/>
        <dbReference type="EC" id="2.7.11.1"/>
    </reaction>
</comment>
<dbReference type="EMBL" id="GL984197">
    <property type="protein sequence ID" value="EGR28976.1"/>
    <property type="molecule type" value="Genomic_DNA"/>
</dbReference>
<evidence type="ECO:0000256" key="11">
    <source>
        <dbReference type="PROSITE-ProRule" id="PRU10141"/>
    </source>
</evidence>
<dbReference type="GO" id="GO:0005524">
    <property type="term" value="F:ATP binding"/>
    <property type="evidence" value="ECO:0007669"/>
    <property type="project" value="UniProtKB-UniRule"/>
</dbReference>
<evidence type="ECO:0000256" key="4">
    <source>
        <dbReference type="ARBA" id="ARBA00022553"/>
    </source>
</evidence>
<dbReference type="PROSITE" id="PS00107">
    <property type="entry name" value="PROTEIN_KINASE_ATP"/>
    <property type="match status" value="1"/>
</dbReference>
<dbReference type="Gene3D" id="1.25.40.20">
    <property type="entry name" value="Ankyrin repeat-containing domain"/>
    <property type="match status" value="1"/>
</dbReference>
<evidence type="ECO:0000256" key="8">
    <source>
        <dbReference type="ARBA" id="ARBA00022840"/>
    </source>
</evidence>
<keyword evidence="14" id="KW-1185">Reference proteome</keyword>
<keyword evidence="5 13" id="KW-0808">Transferase</keyword>
<evidence type="ECO:0000313" key="13">
    <source>
        <dbReference type="EMBL" id="EGR28976.1"/>
    </source>
</evidence>
<dbReference type="SMART" id="SM00220">
    <property type="entry name" value="S_TKc"/>
    <property type="match status" value="1"/>
</dbReference>
<dbReference type="InParanoid" id="G0R0N2"/>
<evidence type="ECO:0000256" key="1">
    <source>
        <dbReference type="ARBA" id="ARBA00009903"/>
    </source>
</evidence>
<evidence type="ECO:0000313" key="14">
    <source>
        <dbReference type="Proteomes" id="UP000008983"/>
    </source>
</evidence>
<name>G0R0N2_ICHMU</name>
<dbReference type="OrthoDB" id="287003at2759"/>
<dbReference type="InterPro" id="IPR036770">
    <property type="entry name" value="Ankyrin_rpt-contain_sf"/>
</dbReference>
<dbReference type="OMA" id="HRCERSM"/>
<evidence type="ECO:0000256" key="10">
    <source>
        <dbReference type="ARBA" id="ARBA00048679"/>
    </source>
</evidence>
<dbReference type="PIRSF" id="PIRSF000654">
    <property type="entry name" value="Integrin-linked_kinase"/>
    <property type="match status" value="1"/>
</dbReference>
<proteinExistence type="inferred from homology"/>
<keyword evidence="8 11" id="KW-0067">ATP-binding</keyword>
<dbReference type="SUPFAM" id="SSF48403">
    <property type="entry name" value="Ankyrin repeat"/>
    <property type="match status" value="1"/>
</dbReference>
<dbReference type="GO" id="GO:0004674">
    <property type="term" value="F:protein serine/threonine kinase activity"/>
    <property type="evidence" value="ECO:0007669"/>
    <property type="project" value="UniProtKB-KW"/>
</dbReference>
<evidence type="ECO:0000256" key="6">
    <source>
        <dbReference type="ARBA" id="ARBA00022741"/>
    </source>
</evidence>
<evidence type="ECO:0000256" key="2">
    <source>
        <dbReference type="ARBA" id="ARBA00012513"/>
    </source>
</evidence>
<comment type="similarity">
    <text evidence="1">Belongs to the protein kinase superfamily. AGC Ser/Thr protein kinase family.</text>
</comment>
<feature type="domain" description="Protein kinase" evidence="12">
    <location>
        <begin position="122"/>
        <end position="380"/>
    </location>
</feature>
<dbReference type="Gene3D" id="1.10.510.10">
    <property type="entry name" value="Transferase(Phosphotransferase) domain 1"/>
    <property type="match status" value="1"/>
</dbReference>
<dbReference type="STRING" id="857967.G0R0N2"/>
<evidence type="ECO:0000256" key="3">
    <source>
        <dbReference type="ARBA" id="ARBA00022527"/>
    </source>
</evidence>
<dbReference type="RefSeq" id="XP_004030212.1">
    <property type="nucleotide sequence ID" value="XM_004030164.1"/>
</dbReference>
<dbReference type="GeneID" id="14905060"/>
<dbReference type="InterPro" id="IPR045270">
    <property type="entry name" value="STKc_AGC"/>
</dbReference>
<dbReference type="EC" id="2.7.11.1" evidence="2"/>
<evidence type="ECO:0000256" key="7">
    <source>
        <dbReference type="ARBA" id="ARBA00022777"/>
    </source>
</evidence>
<reference evidence="13 14" key="1">
    <citation type="submission" date="2011-07" db="EMBL/GenBank/DDBJ databases">
        <authorList>
            <person name="Coyne R."/>
            <person name="Brami D."/>
            <person name="Johnson J."/>
            <person name="Hostetler J."/>
            <person name="Hannick L."/>
            <person name="Clark T."/>
            <person name="Cassidy-Hanley D."/>
            <person name="Inman J."/>
        </authorList>
    </citation>
    <scope>NUCLEOTIDE SEQUENCE [LARGE SCALE GENOMIC DNA]</scope>
    <source>
        <strain evidence="13 14">G5</strain>
    </source>
</reference>
<feature type="binding site" evidence="11">
    <location>
        <position position="151"/>
    </location>
    <ligand>
        <name>ATP</name>
        <dbReference type="ChEBI" id="CHEBI:30616"/>
    </ligand>
</feature>
<keyword evidence="4" id="KW-0597">Phosphoprotein</keyword>
<dbReference type="FunFam" id="1.10.510.10:FF:000008">
    <property type="entry name" value="Non-specific serine/threonine protein kinase"/>
    <property type="match status" value="1"/>
</dbReference>
<dbReference type="CDD" id="cd05123">
    <property type="entry name" value="STKc_AGC"/>
    <property type="match status" value="1"/>
</dbReference>
<keyword evidence="6 11" id="KW-0547">Nucleotide-binding</keyword>
<evidence type="ECO:0000259" key="12">
    <source>
        <dbReference type="PROSITE" id="PS50011"/>
    </source>
</evidence>
<protein>
    <recommendedName>
        <fullName evidence="2">non-specific serine/threonine protein kinase</fullName>
        <ecNumber evidence="2">2.7.11.1</ecNumber>
    </recommendedName>
</protein>
<dbReference type="Pfam" id="PF00069">
    <property type="entry name" value="Pkinase"/>
    <property type="match status" value="1"/>
</dbReference>
<dbReference type="eggNOG" id="KOG0598">
    <property type="taxonomic scope" value="Eukaryota"/>
</dbReference>
<evidence type="ECO:0000256" key="9">
    <source>
        <dbReference type="ARBA" id="ARBA00047899"/>
    </source>
</evidence>
<gene>
    <name evidence="13" type="ORF">IMG5_165720</name>
</gene>
<evidence type="ECO:0000256" key="5">
    <source>
        <dbReference type="ARBA" id="ARBA00022679"/>
    </source>
</evidence>
<dbReference type="PROSITE" id="PS50011">
    <property type="entry name" value="PROTEIN_KINASE_DOM"/>
    <property type="match status" value="1"/>
</dbReference>
<dbReference type="Gene3D" id="3.30.200.20">
    <property type="entry name" value="Phosphorylase Kinase, domain 1"/>
    <property type="match status" value="1"/>
</dbReference>
<dbReference type="FunFam" id="3.30.200.20:FF:000524">
    <property type="entry name" value="Non-specific serine/threonine protein kinase"/>
    <property type="match status" value="1"/>
</dbReference>
<keyword evidence="7 13" id="KW-0418">Kinase</keyword>
<sequence>MEIRNFGNADVLQILITAGADINSFDKEFNTGLHYACLNGNKKIIEVLLKKPSIQYNSKNKNKQEAIDLCKDKDTLNVFQTYLQLQQGLEQKDTKVKIYNTFQKDENCSSSGEDEKIGPNNFIVHGLIGKGSFGEVYLVEKKENQQLYAMKVLHKCKVLRQNLTKYAMTERNVLSVTKHPFIVRLNYAFQTQDKLFLILKYCPGGDLGEHLQKEKKFQEERVRFYLCEIILALEHLHKKDVIFRDLKPDNIVIDHEGHAMLTDFGLSKEGVLDNNSGARSFCGSIAYLAPEMLKRCGYGKAVDWYLLGVVMYELLVGTPPYYANNREELFQNIEKGSLKLPSYISSDAQSLLKALLQRNPLKRLGSGKGDSEEIKAHPFFSKINWEEVEKRISTKFDPNVFENSNFIESFKEYIPGWSFVDSTADINFSQTKFY</sequence>
<organism evidence="13 14">
    <name type="scientific">Ichthyophthirius multifiliis</name>
    <name type="common">White spot disease agent</name>
    <name type="synonym">Ich</name>
    <dbReference type="NCBI Taxonomy" id="5932"/>
    <lineage>
        <taxon>Eukaryota</taxon>
        <taxon>Sar</taxon>
        <taxon>Alveolata</taxon>
        <taxon>Ciliophora</taxon>
        <taxon>Intramacronucleata</taxon>
        <taxon>Oligohymenophorea</taxon>
        <taxon>Hymenostomatida</taxon>
        <taxon>Ophryoglenina</taxon>
        <taxon>Ichthyophthirius</taxon>
    </lineage>
</organism>
<dbReference type="SUPFAM" id="SSF56112">
    <property type="entry name" value="Protein kinase-like (PK-like)"/>
    <property type="match status" value="1"/>
</dbReference>
<keyword evidence="3" id="KW-0723">Serine/threonine-protein kinase</keyword>
<dbReference type="PANTHER" id="PTHR24351">
    <property type="entry name" value="RIBOSOMAL PROTEIN S6 KINASE"/>
    <property type="match status" value="1"/>
</dbReference>
<dbReference type="AlphaFoldDB" id="G0R0N2"/>
<dbReference type="GO" id="GO:0106310">
    <property type="term" value="F:protein serine kinase activity"/>
    <property type="evidence" value="ECO:0007669"/>
    <property type="project" value="RHEA"/>
</dbReference>
<dbReference type="Pfam" id="PF13637">
    <property type="entry name" value="Ank_4"/>
    <property type="match status" value="1"/>
</dbReference>
<dbReference type="InterPro" id="IPR011009">
    <property type="entry name" value="Kinase-like_dom_sf"/>
</dbReference>
<dbReference type="Proteomes" id="UP000008983">
    <property type="component" value="Unassembled WGS sequence"/>
</dbReference>
<dbReference type="InterPro" id="IPR000719">
    <property type="entry name" value="Prot_kinase_dom"/>
</dbReference>
<dbReference type="InterPro" id="IPR002110">
    <property type="entry name" value="Ankyrin_rpt"/>
</dbReference>
<dbReference type="InterPro" id="IPR017441">
    <property type="entry name" value="Protein_kinase_ATP_BS"/>
</dbReference>
<comment type="catalytic activity">
    <reaction evidence="10">
        <text>L-seryl-[protein] + ATP = O-phospho-L-seryl-[protein] + ADP + H(+)</text>
        <dbReference type="Rhea" id="RHEA:17989"/>
        <dbReference type="Rhea" id="RHEA-COMP:9863"/>
        <dbReference type="Rhea" id="RHEA-COMP:11604"/>
        <dbReference type="ChEBI" id="CHEBI:15378"/>
        <dbReference type="ChEBI" id="CHEBI:29999"/>
        <dbReference type="ChEBI" id="CHEBI:30616"/>
        <dbReference type="ChEBI" id="CHEBI:83421"/>
        <dbReference type="ChEBI" id="CHEBI:456216"/>
        <dbReference type="EC" id="2.7.11.1"/>
    </reaction>
</comment>
<accession>G0R0N2</accession>